<dbReference type="EMBL" id="WKPO01000005">
    <property type="protein sequence ID" value="MSB48101.1"/>
    <property type="molecule type" value="Genomic_DNA"/>
</dbReference>
<sequence length="278" mass="30551">MRIDIIFSDLDGTLLLGDKGLSPGTAEALARAAERGISFVPATGRFFNAIPRAVQELPFWRYAIVMNGAVVWDRAEGRAIRRAELSPELAVRVMARLEDFPGTLDCYMEDNCGWMEARYYAALDDWILDPVSRRIIREMRRPMEDLRGYVGRRGRPVQKIQSYFRDEATQRAVLAALAEEFPELSVACSLPGNVELTHRDATKGAAMIALCAYLGIPLERAVAFGDERNDCSMLAAAGLGVAMGNAAPEAKAAARLVTDTNQEDGVARTLLRLLEEGA</sequence>
<dbReference type="SFLD" id="SFLDG01140">
    <property type="entry name" value="C2.B:_Phosphomannomutase_and_P"/>
    <property type="match status" value="1"/>
</dbReference>
<dbReference type="NCBIfam" id="TIGR01484">
    <property type="entry name" value="HAD-SF-IIB"/>
    <property type="match status" value="1"/>
</dbReference>
<dbReference type="InterPro" id="IPR023214">
    <property type="entry name" value="HAD_sf"/>
</dbReference>
<dbReference type="AlphaFoldDB" id="A0A656CGW0"/>
<dbReference type="GO" id="GO:0000287">
    <property type="term" value="F:magnesium ion binding"/>
    <property type="evidence" value="ECO:0007669"/>
    <property type="project" value="TreeGrafter"/>
</dbReference>
<dbReference type="InterPro" id="IPR006379">
    <property type="entry name" value="HAD-SF_hydro_IIB"/>
</dbReference>
<dbReference type="Pfam" id="PF08282">
    <property type="entry name" value="Hydrolase_3"/>
    <property type="match status" value="1"/>
</dbReference>
<dbReference type="Gene3D" id="3.30.1240.10">
    <property type="match status" value="1"/>
</dbReference>
<dbReference type="RefSeq" id="WP_055179826.1">
    <property type="nucleotide sequence ID" value="NZ_CP084007.1"/>
</dbReference>
<accession>A0A656CGW0</accession>
<reference evidence="1 2" key="1">
    <citation type="journal article" date="2019" name="Nat. Med.">
        <title>A library of human gut bacterial isolates paired with longitudinal multiomics data enables mechanistic microbiome research.</title>
        <authorList>
            <person name="Poyet M."/>
            <person name="Groussin M."/>
            <person name="Gibbons S.M."/>
            <person name="Avila-Pacheco J."/>
            <person name="Jiang X."/>
            <person name="Kearney S.M."/>
            <person name="Perrotta A.R."/>
            <person name="Berdy B."/>
            <person name="Zhao S."/>
            <person name="Lieberman T.D."/>
            <person name="Swanson P.K."/>
            <person name="Smith M."/>
            <person name="Roesemann S."/>
            <person name="Alexander J.E."/>
            <person name="Rich S.A."/>
            <person name="Livny J."/>
            <person name="Vlamakis H."/>
            <person name="Clish C."/>
            <person name="Bullock K."/>
            <person name="Deik A."/>
            <person name="Scott J."/>
            <person name="Pierce K.A."/>
            <person name="Xavier R.J."/>
            <person name="Alm E.J."/>
        </authorList>
    </citation>
    <scope>NUCLEOTIDE SEQUENCE [LARGE SCALE GENOMIC DNA]</scope>
    <source>
        <strain evidence="1 2">BIOML-A5</strain>
    </source>
</reference>
<evidence type="ECO:0000313" key="1">
    <source>
        <dbReference type="EMBL" id="MSB48101.1"/>
    </source>
</evidence>
<dbReference type="PROSITE" id="PS01228">
    <property type="entry name" value="COF_1"/>
    <property type="match status" value="1"/>
</dbReference>
<protein>
    <submittedName>
        <fullName evidence="1">Cof-type HAD-IIB family hydrolase</fullName>
    </submittedName>
</protein>
<dbReference type="Proteomes" id="UP000429811">
    <property type="component" value="Unassembled WGS sequence"/>
</dbReference>
<organism evidence="1 2">
    <name type="scientific">Flavonifractor plautii</name>
    <name type="common">Fusobacterium plautii</name>
    <dbReference type="NCBI Taxonomy" id="292800"/>
    <lineage>
        <taxon>Bacteria</taxon>
        <taxon>Bacillati</taxon>
        <taxon>Bacillota</taxon>
        <taxon>Clostridia</taxon>
        <taxon>Eubacteriales</taxon>
        <taxon>Oscillospiraceae</taxon>
        <taxon>Flavonifractor</taxon>
    </lineage>
</organism>
<name>A0A656CGW0_FLAPL</name>
<dbReference type="GO" id="GO:0005829">
    <property type="term" value="C:cytosol"/>
    <property type="evidence" value="ECO:0007669"/>
    <property type="project" value="TreeGrafter"/>
</dbReference>
<dbReference type="SUPFAM" id="SSF56784">
    <property type="entry name" value="HAD-like"/>
    <property type="match status" value="1"/>
</dbReference>
<comment type="caution">
    <text evidence="1">The sequence shown here is derived from an EMBL/GenBank/DDBJ whole genome shotgun (WGS) entry which is preliminary data.</text>
</comment>
<dbReference type="NCBIfam" id="TIGR00099">
    <property type="entry name" value="Cof-subfamily"/>
    <property type="match status" value="1"/>
</dbReference>
<dbReference type="PANTHER" id="PTHR10000">
    <property type="entry name" value="PHOSPHOSERINE PHOSPHATASE"/>
    <property type="match status" value="1"/>
</dbReference>
<dbReference type="InterPro" id="IPR000150">
    <property type="entry name" value="Cof"/>
</dbReference>
<gene>
    <name evidence="1" type="ORF">GKE90_05195</name>
</gene>
<dbReference type="PANTHER" id="PTHR10000:SF8">
    <property type="entry name" value="HAD SUPERFAMILY HYDROLASE-LIKE, TYPE 3"/>
    <property type="match status" value="1"/>
</dbReference>
<keyword evidence="1" id="KW-0378">Hydrolase</keyword>
<dbReference type="GO" id="GO:0016791">
    <property type="term" value="F:phosphatase activity"/>
    <property type="evidence" value="ECO:0007669"/>
    <property type="project" value="TreeGrafter"/>
</dbReference>
<dbReference type="SFLD" id="SFLDS00003">
    <property type="entry name" value="Haloacid_Dehalogenase"/>
    <property type="match status" value="1"/>
</dbReference>
<dbReference type="Gene3D" id="3.40.50.1000">
    <property type="entry name" value="HAD superfamily/HAD-like"/>
    <property type="match status" value="1"/>
</dbReference>
<evidence type="ECO:0000313" key="2">
    <source>
        <dbReference type="Proteomes" id="UP000429811"/>
    </source>
</evidence>
<dbReference type="InterPro" id="IPR036412">
    <property type="entry name" value="HAD-like_sf"/>
</dbReference>
<proteinExistence type="predicted"/>